<dbReference type="InterPro" id="IPR011989">
    <property type="entry name" value="ARM-like"/>
</dbReference>
<gene>
    <name evidence="1" type="ORF">DNF11_0167</name>
</gene>
<dbReference type="Gene3D" id="1.25.10.10">
    <property type="entry name" value="Leucine-rich Repeat Variant"/>
    <property type="match status" value="2"/>
</dbReference>
<keyword evidence="2" id="KW-1185">Reference proteome</keyword>
<protein>
    <submittedName>
        <fullName evidence="1">HEAT repeat</fullName>
    </submittedName>
</protein>
<dbReference type="AlphaFoldDB" id="A0A3G2S4L1"/>
<evidence type="ECO:0000313" key="1">
    <source>
        <dbReference type="EMBL" id="AYO41117.1"/>
    </source>
</evidence>
<sequence>MAPWGQALVPRDDAPPTRDPWAWALALARTNEEELAVKEALQLAAKEARARYKKDAAVRLARMMAERHLSAERDARALSFLVPLCVPTIETVPLLAPVVVDALMVDGPHLRACWKSVCHMAEHTPKELMIMWPRLVPNDEHEGVFRSPLHTADACRLLSLVFEHAAGSWAMARDKSQARPATFTSHSERIGAYVVHTRAALAARLGASCDAAAVLACVRALVIYAPDAALHTSHESVLRAHIEPWLASELEACVYAYAILALWPQPPIDAVPRLLPHAPKAPYAWDVIATYIDMGHEVPWGQLLPLLLQTSCWTPCHARVLVSILKRAQGAYAAEFSILMTQLQQGVQDVACHVWPDYVVATRTDASVRLLEPLLQHSEADIRARAIRALGVLYTREEAPRSLLTCLHAYIRLVYDAAILVRTRAAWAWANACAHTHDIALYEAMRHGLDDDDRVAVHAVRGLGCLLPHMPWPMYQEGVQCACRVLEHSRTPKVRWNAATCVSRAMEHNASEPTLSLCVWHLARALGHDTTFKVRRVAAQALQAVPDEVLTHVSPSAQSALRDAVTQADTHLTAQMHAASRYENA</sequence>
<dbReference type="EMBL" id="CP033148">
    <property type="protein sequence ID" value="AYO41117.1"/>
    <property type="molecule type" value="Genomic_DNA"/>
</dbReference>
<dbReference type="PANTHER" id="PTHR13366:SF0">
    <property type="entry name" value="HEAT REPEAT-CONTAINING PROTEIN 6"/>
    <property type="match status" value="1"/>
</dbReference>
<evidence type="ECO:0000313" key="2">
    <source>
        <dbReference type="Proteomes" id="UP000269793"/>
    </source>
</evidence>
<dbReference type="OrthoDB" id="3347346at2759"/>
<dbReference type="Proteomes" id="UP000269793">
    <property type="component" value="Chromosome I"/>
</dbReference>
<name>A0A3G2S4L1_MALR7</name>
<reference evidence="1 2" key="1">
    <citation type="submission" date="2018-10" db="EMBL/GenBank/DDBJ databases">
        <title>Complete genome sequence of Malassezia restricta CBS 7877.</title>
        <authorList>
            <person name="Morand S.C."/>
            <person name="Bertignac M."/>
            <person name="Iltis A."/>
            <person name="Kolder I."/>
            <person name="Pirovano W."/>
            <person name="Jourdain R."/>
            <person name="Clavaud C."/>
        </authorList>
    </citation>
    <scope>NUCLEOTIDE SEQUENCE [LARGE SCALE GENOMIC DNA]</scope>
    <source>
        <strain evidence="1 2">CBS 7877</strain>
    </source>
</reference>
<dbReference type="SUPFAM" id="SSF48371">
    <property type="entry name" value="ARM repeat"/>
    <property type="match status" value="1"/>
</dbReference>
<dbReference type="PANTHER" id="PTHR13366">
    <property type="entry name" value="MALARIA ANTIGEN-RELATED"/>
    <property type="match status" value="1"/>
</dbReference>
<accession>A0A3G2S4L1</accession>
<dbReference type="InterPro" id="IPR016024">
    <property type="entry name" value="ARM-type_fold"/>
</dbReference>
<dbReference type="VEuPathDB" id="FungiDB:DNF11_0167"/>
<proteinExistence type="predicted"/>
<organism evidence="1 2">
    <name type="scientific">Malassezia restricta (strain ATCC 96810 / NBRC 103918 / CBS 7877)</name>
    <name type="common">Seborrheic dermatitis infection agent</name>
    <dbReference type="NCBI Taxonomy" id="425264"/>
    <lineage>
        <taxon>Eukaryota</taxon>
        <taxon>Fungi</taxon>
        <taxon>Dikarya</taxon>
        <taxon>Basidiomycota</taxon>
        <taxon>Ustilaginomycotina</taxon>
        <taxon>Malasseziomycetes</taxon>
        <taxon>Malasseziales</taxon>
        <taxon>Malasseziaceae</taxon>
        <taxon>Malassezia</taxon>
    </lineage>
</organism>
<dbReference type="InterPro" id="IPR052107">
    <property type="entry name" value="HEAT6"/>
</dbReference>